<accession>A0ABS3JTN6</accession>
<proteinExistence type="predicted"/>
<keyword evidence="1" id="KW-0732">Signal</keyword>
<organism evidence="2 3">
    <name type="scientific">Fibrella forsythiae</name>
    <dbReference type="NCBI Taxonomy" id="2817061"/>
    <lineage>
        <taxon>Bacteria</taxon>
        <taxon>Pseudomonadati</taxon>
        <taxon>Bacteroidota</taxon>
        <taxon>Cytophagia</taxon>
        <taxon>Cytophagales</taxon>
        <taxon>Spirosomataceae</taxon>
        <taxon>Fibrella</taxon>
    </lineage>
</organism>
<sequence>MRFLLLFLLLVLSRPGFAQNTEQPDPLRPSLRDSTQIAADSTRMAIDSMQGKPKTALVFRPVYRFRLTADGTFTSGNVNRSLLQLVSAFDVEVSKIAKLSTTPSFVFGRQSGLLAEREYFGDARLTMFYENRLYYLAFGSYERSNLRQILNRYTAAAGIGYKLVSHKRAYISITDVLIREYTDYIELSDINIWRNSARLFGEYSFGKDRWSVSHTVFYQPALSRQEGQPFNVRWNGSISVQYKFSTYLSFRSTLANSYESIVVPGRVNNDLRLTVGMTYERK</sequence>
<dbReference type="EMBL" id="JAFMYW010000010">
    <property type="protein sequence ID" value="MBO0952262.1"/>
    <property type="molecule type" value="Genomic_DNA"/>
</dbReference>
<reference evidence="2 3" key="1">
    <citation type="submission" date="2021-03" db="EMBL/GenBank/DDBJ databases">
        <title>Fibrella sp. HMF5405 genome sequencing and assembly.</title>
        <authorList>
            <person name="Kang H."/>
            <person name="Kim H."/>
            <person name="Bae S."/>
            <person name="Joh K."/>
        </authorList>
    </citation>
    <scope>NUCLEOTIDE SEQUENCE [LARGE SCALE GENOMIC DNA]</scope>
    <source>
        <strain evidence="2 3">HMF5405</strain>
    </source>
</reference>
<evidence type="ECO:0000313" key="3">
    <source>
        <dbReference type="Proteomes" id="UP000664628"/>
    </source>
</evidence>
<evidence type="ECO:0000256" key="1">
    <source>
        <dbReference type="SAM" id="SignalP"/>
    </source>
</evidence>
<name>A0ABS3JTN6_9BACT</name>
<feature type="signal peptide" evidence="1">
    <location>
        <begin position="1"/>
        <end position="18"/>
    </location>
</feature>
<gene>
    <name evidence="2" type="ORF">J2I46_27010</name>
</gene>
<keyword evidence="3" id="KW-1185">Reference proteome</keyword>
<feature type="chain" id="PRO_5045952958" evidence="1">
    <location>
        <begin position="19"/>
        <end position="282"/>
    </location>
</feature>
<protein>
    <submittedName>
        <fullName evidence="2">DUF481 domain-containing protein</fullName>
    </submittedName>
</protein>
<evidence type="ECO:0000313" key="2">
    <source>
        <dbReference type="EMBL" id="MBO0952262.1"/>
    </source>
</evidence>
<dbReference type="RefSeq" id="WP_207332210.1">
    <property type="nucleotide sequence ID" value="NZ_JAFMYW010000010.1"/>
</dbReference>
<dbReference type="Pfam" id="PF04338">
    <property type="entry name" value="DUF481"/>
    <property type="match status" value="1"/>
</dbReference>
<dbReference type="Proteomes" id="UP000664628">
    <property type="component" value="Unassembled WGS sequence"/>
</dbReference>
<dbReference type="InterPro" id="IPR007433">
    <property type="entry name" value="DUF481"/>
</dbReference>
<comment type="caution">
    <text evidence="2">The sequence shown here is derived from an EMBL/GenBank/DDBJ whole genome shotgun (WGS) entry which is preliminary data.</text>
</comment>